<dbReference type="Gene3D" id="3.40.50.300">
    <property type="entry name" value="P-loop containing nucleotide triphosphate hydrolases"/>
    <property type="match status" value="1"/>
</dbReference>
<dbReference type="AlphaFoldDB" id="A0A955LA53"/>
<protein>
    <submittedName>
        <fullName evidence="1">Uncharacterized protein</fullName>
    </submittedName>
</protein>
<sequence length="408" mass="46288">MIDQETEINLDSTELLCAELFTTDYETEFSKLADRLPIEYALTVNDWIENPVFSLSNPVAHAATYAALDHAIESDNPIQLENVMKTLFAMDEPSDELLDNFKKGHREVYQKLGKQIAAEITSGERSELFLHSCMYGGKSSLATYIIMELEAKYGYTKTVLITGELGDTKTRPRLLREKDEENSEYDWEAHRIFSGADPNHPNNIDQIKRIIQDEKGKSNKHILYFDEATFSSVEVLEEVKEICRENNIFFLGAGLNAGFLANKLPVMSHIEEEMKEEDLYECHAYTVFQDLTLGPIGTHTARAIKYKGKIYPDGLALPLLVTKEKPYIIYGAATAEHHATTSMTTEKDKQILMLQHRLAGITVEEIHNIQKQVSSGETLSWYHKLVLEVVDSQTKLQKFLELDAQEAA</sequence>
<name>A0A955LA53_9BACT</name>
<dbReference type="Proteomes" id="UP000714915">
    <property type="component" value="Unassembled WGS sequence"/>
</dbReference>
<evidence type="ECO:0000313" key="2">
    <source>
        <dbReference type="Proteomes" id="UP000714915"/>
    </source>
</evidence>
<accession>A0A955LA53</accession>
<comment type="caution">
    <text evidence="1">The sequence shown here is derived from an EMBL/GenBank/DDBJ whole genome shotgun (WGS) entry which is preliminary data.</text>
</comment>
<organism evidence="1 2">
    <name type="scientific">Candidatus Dojkabacteria bacterium</name>
    <dbReference type="NCBI Taxonomy" id="2099670"/>
    <lineage>
        <taxon>Bacteria</taxon>
        <taxon>Candidatus Dojkabacteria</taxon>
    </lineage>
</organism>
<dbReference type="InterPro" id="IPR027417">
    <property type="entry name" value="P-loop_NTPase"/>
</dbReference>
<gene>
    <name evidence="1" type="ORF">KC669_00440</name>
</gene>
<evidence type="ECO:0000313" key="1">
    <source>
        <dbReference type="EMBL" id="MCA9386482.1"/>
    </source>
</evidence>
<reference evidence="1" key="1">
    <citation type="submission" date="2020-04" db="EMBL/GenBank/DDBJ databases">
        <authorList>
            <person name="Zhang T."/>
        </authorList>
    </citation>
    <scope>NUCLEOTIDE SEQUENCE</scope>
    <source>
        <strain evidence="1">HKST-UBA09</strain>
    </source>
</reference>
<proteinExistence type="predicted"/>
<reference evidence="1" key="2">
    <citation type="journal article" date="2021" name="Microbiome">
        <title>Successional dynamics and alternative stable states in a saline activated sludge microbial community over 9 years.</title>
        <authorList>
            <person name="Wang Y."/>
            <person name="Ye J."/>
            <person name="Ju F."/>
            <person name="Liu L."/>
            <person name="Boyd J.A."/>
            <person name="Deng Y."/>
            <person name="Parks D.H."/>
            <person name="Jiang X."/>
            <person name="Yin X."/>
            <person name="Woodcroft B.J."/>
            <person name="Tyson G.W."/>
            <person name="Hugenholtz P."/>
            <person name="Polz M.F."/>
            <person name="Zhang T."/>
        </authorList>
    </citation>
    <scope>NUCLEOTIDE SEQUENCE</scope>
    <source>
        <strain evidence="1">HKST-UBA09</strain>
    </source>
</reference>
<dbReference type="EMBL" id="JAGQLF010000003">
    <property type="protein sequence ID" value="MCA9386482.1"/>
    <property type="molecule type" value="Genomic_DNA"/>
</dbReference>